<organism evidence="2">
    <name type="scientific">Siphoviridae sp. ct3gT1</name>
    <dbReference type="NCBI Taxonomy" id="2825323"/>
    <lineage>
        <taxon>Viruses</taxon>
        <taxon>Duplodnaviria</taxon>
        <taxon>Heunggongvirae</taxon>
        <taxon>Uroviricota</taxon>
        <taxon>Caudoviricetes</taxon>
    </lineage>
</organism>
<keyword evidence="1" id="KW-1133">Transmembrane helix</keyword>
<keyword evidence="1" id="KW-0472">Membrane</keyword>
<evidence type="ECO:0000313" key="2">
    <source>
        <dbReference type="EMBL" id="DAF94574.1"/>
    </source>
</evidence>
<proteinExistence type="predicted"/>
<dbReference type="EMBL" id="BK016094">
    <property type="protein sequence ID" value="DAF94574.1"/>
    <property type="molecule type" value="Genomic_DNA"/>
</dbReference>
<evidence type="ECO:0000256" key="1">
    <source>
        <dbReference type="SAM" id="Phobius"/>
    </source>
</evidence>
<accession>A0A8S5UJN1</accession>
<sequence length="71" mass="8690">MYLLYIYNIIFFSTFLHFSAKKESLSICKRLLAFFLLFGIAFIFYHIFPYFSTNKYIFSFILSYFCHNNHI</sequence>
<protein>
    <submittedName>
        <fullName evidence="2">Uncharacterized protein</fullName>
    </submittedName>
</protein>
<reference evidence="2" key="1">
    <citation type="journal article" date="2021" name="Proc. Natl. Acad. Sci. U.S.A.">
        <title>A Catalog of Tens of Thousands of Viruses from Human Metagenomes Reveals Hidden Associations with Chronic Diseases.</title>
        <authorList>
            <person name="Tisza M.J."/>
            <person name="Buck C.B."/>
        </authorList>
    </citation>
    <scope>NUCLEOTIDE SEQUENCE</scope>
    <source>
        <strain evidence="2">Ct3gT1</strain>
    </source>
</reference>
<feature type="transmembrane region" description="Helical" evidence="1">
    <location>
        <begin position="31"/>
        <end position="48"/>
    </location>
</feature>
<name>A0A8S5UJN1_9CAUD</name>
<keyword evidence="1" id="KW-0812">Transmembrane</keyword>